<dbReference type="SUPFAM" id="SSF140111">
    <property type="entry name" value="Endosomal sorting complex assembly domain"/>
    <property type="match status" value="1"/>
</dbReference>
<evidence type="ECO:0000313" key="12">
    <source>
        <dbReference type="EMBL" id="CAH3196992.1"/>
    </source>
</evidence>
<dbReference type="InterPro" id="IPR017916">
    <property type="entry name" value="SB_dom"/>
</dbReference>
<evidence type="ECO:0000256" key="2">
    <source>
        <dbReference type="ARBA" id="ARBA00009594"/>
    </source>
</evidence>
<feature type="domain" description="SB" evidence="10">
    <location>
        <begin position="304"/>
        <end position="372"/>
    </location>
</feature>
<feature type="region of interest" description="Disordered" evidence="9">
    <location>
        <begin position="81"/>
        <end position="181"/>
    </location>
</feature>
<feature type="coiled-coil region" evidence="8">
    <location>
        <begin position="221"/>
        <end position="290"/>
    </location>
</feature>
<protein>
    <recommendedName>
        <fullName evidence="14">Tumor susceptibility protein 101</fullName>
    </recommendedName>
</protein>
<evidence type="ECO:0000256" key="1">
    <source>
        <dbReference type="ARBA" id="ARBA00004177"/>
    </source>
</evidence>
<dbReference type="PANTHER" id="PTHR23306:SF3">
    <property type="entry name" value="TUMOR SUPPRESSOR PROTEIN 101"/>
    <property type="match status" value="1"/>
</dbReference>
<dbReference type="Proteomes" id="UP001159427">
    <property type="component" value="Unassembled WGS sequence"/>
</dbReference>
<keyword evidence="4" id="KW-0967">Endosome</keyword>
<dbReference type="InterPro" id="IPR037202">
    <property type="entry name" value="ESCRT_assembly_dom"/>
</dbReference>
<keyword evidence="3 7" id="KW-0813">Transport</keyword>
<comment type="similarity">
    <text evidence="2">Belongs to the ubiquitin-conjugating enzyme family. UEV subfamily.</text>
</comment>
<evidence type="ECO:0000256" key="3">
    <source>
        <dbReference type="ARBA" id="ARBA00022448"/>
    </source>
</evidence>
<feature type="compositionally biased region" description="Low complexity" evidence="9">
    <location>
        <begin position="168"/>
        <end position="178"/>
    </location>
</feature>
<dbReference type="Pfam" id="PF09454">
    <property type="entry name" value="Vps23_core"/>
    <property type="match status" value="1"/>
</dbReference>
<dbReference type="InterPro" id="IPR016135">
    <property type="entry name" value="UBQ-conjugating_enzyme/RWD"/>
</dbReference>
<feature type="non-terminal residue" evidence="12">
    <location>
        <position position="1"/>
    </location>
</feature>
<evidence type="ECO:0000256" key="5">
    <source>
        <dbReference type="ARBA" id="ARBA00022927"/>
    </source>
</evidence>
<name>A0ABN8T143_9CNID</name>
<evidence type="ECO:0000256" key="7">
    <source>
        <dbReference type="PROSITE-ProRule" id="PRU00644"/>
    </source>
</evidence>
<dbReference type="PANTHER" id="PTHR23306">
    <property type="entry name" value="TUMOR SUSCEPTIBILITY GENE 101 PROTEIN-RELATED"/>
    <property type="match status" value="1"/>
</dbReference>
<evidence type="ECO:0000256" key="6">
    <source>
        <dbReference type="ARBA" id="ARBA00023054"/>
    </source>
</evidence>
<evidence type="ECO:0000256" key="4">
    <source>
        <dbReference type="ARBA" id="ARBA00022753"/>
    </source>
</evidence>
<dbReference type="InterPro" id="IPR052070">
    <property type="entry name" value="ESCRT-I_UEV_domain"/>
</dbReference>
<keyword evidence="6 8" id="KW-0175">Coiled coil</keyword>
<dbReference type="Pfam" id="PF05743">
    <property type="entry name" value="UEV"/>
    <property type="match status" value="1"/>
</dbReference>
<comment type="subcellular location">
    <subcellularLocation>
        <location evidence="1">Endosome</location>
    </subcellularLocation>
</comment>
<accession>A0ABN8T143</accession>
<feature type="domain" description="UEV" evidence="11">
    <location>
        <begin position="1"/>
        <end position="83"/>
    </location>
</feature>
<dbReference type="CDD" id="cd11685">
    <property type="entry name" value="UEV_TSG101-like"/>
    <property type="match status" value="1"/>
</dbReference>
<organism evidence="12 13">
    <name type="scientific">Porites evermanni</name>
    <dbReference type="NCBI Taxonomy" id="104178"/>
    <lineage>
        <taxon>Eukaryota</taxon>
        <taxon>Metazoa</taxon>
        <taxon>Cnidaria</taxon>
        <taxon>Anthozoa</taxon>
        <taxon>Hexacorallia</taxon>
        <taxon>Scleractinia</taxon>
        <taxon>Fungiina</taxon>
        <taxon>Poritidae</taxon>
        <taxon>Porites</taxon>
    </lineage>
</organism>
<dbReference type="SUPFAM" id="SSF54495">
    <property type="entry name" value="UBC-like"/>
    <property type="match status" value="1"/>
</dbReference>
<reference evidence="12 13" key="1">
    <citation type="submission" date="2022-05" db="EMBL/GenBank/DDBJ databases">
        <authorList>
            <consortium name="Genoscope - CEA"/>
            <person name="William W."/>
        </authorList>
    </citation>
    <scope>NUCLEOTIDE SEQUENCE [LARGE SCALE GENOMIC DNA]</scope>
</reference>
<dbReference type="PROSITE" id="PS51312">
    <property type="entry name" value="SB"/>
    <property type="match status" value="1"/>
</dbReference>
<evidence type="ECO:0000259" key="11">
    <source>
        <dbReference type="PROSITE" id="PS51322"/>
    </source>
</evidence>
<evidence type="ECO:0000259" key="10">
    <source>
        <dbReference type="PROSITE" id="PS51312"/>
    </source>
</evidence>
<sequence length="373" mass="41093">ITGVTYNIPVCVWLQENHPYVPPLVFVKPTSSMAIKPSHHVDTNGKVYLPFLHEWAYPKSDLAALLQILCCVFADHPPVYSKTAQPQQPPAPYRPPTGGYPHQYGSYPPNPAASTPYPVAGPGRMPMPMPMPGTSPGGSSGGRPPYPAYPQQGGTSNPPYPVTQPNYPAATSTQSSYPPSYPAPVTRTNLVTTSDTASTNSSINDEAVRASLQSALEDKLKRSTRALFEQAQMELDQLNRTQHELKHGSEQLEDILRKLEKEQADVDNDIKLLTQKNEEITEVISQLESNSATLKIDDAVVTTAPLYNQILNLFAEENAVEDTIYYLSESLRKEGLDLEVFLKNVRTLSRKQFMLRALLYKARKTAGLSEVAG</sequence>
<dbReference type="Gene3D" id="6.10.140.820">
    <property type="match status" value="1"/>
</dbReference>
<dbReference type="EMBL" id="CALNXI010005122">
    <property type="protein sequence ID" value="CAH3196992.1"/>
    <property type="molecule type" value="Genomic_DNA"/>
</dbReference>
<dbReference type="Gene3D" id="6.10.250.370">
    <property type="match status" value="1"/>
</dbReference>
<evidence type="ECO:0008006" key="14">
    <source>
        <dbReference type="Google" id="ProtNLM"/>
    </source>
</evidence>
<gene>
    <name evidence="12" type="ORF">PEVE_00034143</name>
</gene>
<evidence type="ECO:0000313" key="13">
    <source>
        <dbReference type="Proteomes" id="UP001159427"/>
    </source>
</evidence>
<keyword evidence="5 7" id="KW-0653">Protein transport</keyword>
<dbReference type="PROSITE" id="PS51322">
    <property type="entry name" value="UEV"/>
    <property type="match status" value="1"/>
</dbReference>
<evidence type="ECO:0000256" key="9">
    <source>
        <dbReference type="SAM" id="MobiDB-lite"/>
    </source>
</evidence>
<comment type="caution">
    <text evidence="12">The sequence shown here is derived from an EMBL/GenBank/DDBJ whole genome shotgun (WGS) entry which is preliminary data.</text>
</comment>
<evidence type="ECO:0000256" key="8">
    <source>
        <dbReference type="SAM" id="Coils"/>
    </source>
</evidence>
<keyword evidence="13" id="KW-1185">Reference proteome</keyword>
<dbReference type="Gene3D" id="3.10.110.10">
    <property type="entry name" value="Ubiquitin Conjugating Enzyme"/>
    <property type="match status" value="1"/>
</dbReference>
<dbReference type="InterPro" id="IPR008883">
    <property type="entry name" value="UEV_N"/>
</dbReference>
<proteinExistence type="inferred from homology"/>